<keyword evidence="3" id="KW-1185">Reference proteome</keyword>
<feature type="transmembrane region" description="Helical" evidence="1">
    <location>
        <begin position="102"/>
        <end position="120"/>
    </location>
</feature>
<evidence type="ECO:0000256" key="1">
    <source>
        <dbReference type="SAM" id="Phobius"/>
    </source>
</evidence>
<evidence type="ECO:0008006" key="4">
    <source>
        <dbReference type="Google" id="ProtNLM"/>
    </source>
</evidence>
<feature type="transmembrane region" description="Helical" evidence="1">
    <location>
        <begin position="71"/>
        <end position="90"/>
    </location>
</feature>
<feature type="transmembrane region" description="Helical" evidence="1">
    <location>
        <begin position="42"/>
        <end position="59"/>
    </location>
</feature>
<feature type="transmembrane region" description="Helical" evidence="1">
    <location>
        <begin position="180"/>
        <end position="198"/>
    </location>
</feature>
<keyword evidence="1" id="KW-0472">Membrane</keyword>
<feature type="transmembrane region" description="Helical" evidence="1">
    <location>
        <begin position="19"/>
        <end position="36"/>
    </location>
</feature>
<dbReference type="AlphaFoldDB" id="A0ABD5QI53"/>
<name>A0ABD5QI53_9EURY</name>
<keyword evidence="1" id="KW-1133">Transmembrane helix</keyword>
<organism evidence="2 3">
    <name type="scientific">Saliphagus infecundisoli</name>
    <dbReference type="NCBI Taxonomy" id="1849069"/>
    <lineage>
        <taxon>Archaea</taxon>
        <taxon>Methanobacteriati</taxon>
        <taxon>Methanobacteriota</taxon>
        <taxon>Stenosarchaea group</taxon>
        <taxon>Halobacteria</taxon>
        <taxon>Halobacteriales</taxon>
        <taxon>Natrialbaceae</taxon>
        <taxon>Saliphagus</taxon>
    </lineage>
</organism>
<comment type="caution">
    <text evidence="2">The sequence shown here is derived from an EMBL/GenBank/DDBJ whole genome shotgun (WGS) entry which is preliminary data.</text>
</comment>
<dbReference type="InterPro" id="IPR014509">
    <property type="entry name" value="YjdF-like"/>
</dbReference>
<proteinExistence type="predicted"/>
<sequence length="216" mass="22695">MTDEGGAIPGLSDRRCWHGVRLIQIALGLIVGYALVTVDFGLVVNAGIPLALTVLPALIRREFDHEMGAPLALWIALASFFHAVGALGPYQTFGWYDSMTHTVSATLVAGVGYAVVDALDRSADSVELPGEFRFVFILVFVLAFGVLWEIGEFASAGLAAVVGGEPVLAQYGTSDIVFDLLYNTVGALLVALWGTGYFDGVATLVSRGVGGAGDSR</sequence>
<dbReference type="Proteomes" id="UP001595925">
    <property type="component" value="Unassembled WGS sequence"/>
</dbReference>
<evidence type="ECO:0000313" key="2">
    <source>
        <dbReference type="EMBL" id="MFC4988719.1"/>
    </source>
</evidence>
<feature type="transmembrane region" description="Helical" evidence="1">
    <location>
        <begin position="132"/>
        <end position="151"/>
    </location>
</feature>
<dbReference type="Pfam" id="PF09997">
    <property type="entry name" value="DUF2238"/>
    <property type="match status" value="1"/>
</dbReference>
<reference evidence="2 3" key="1">
    <citation type="journal article" date="2019" name="Int. J. Syst. Evol. Microbiol.">
        <title>The Global Catalogue of Microorganisms (GCM) 10K type strain sequencing project: providing services to taxonomists for standard genome sequencing and annotation.</title>
        <authorList>
            <consortium name="The Broad Institute Genomics Platform"/>
            <consortium name="The Broad Institute Genome Sequencing Center for Infectious Disease"/>
            <person name="Wu L."/>
            <person name="Ma J."/>
        </authorList>
    </citation>
    <scope>NUCLEOTIDE SEQUENCE [LARGE SCALE GENOMIC DNA]</scope>
    <source>
        <strain evidence="2 3">CGMCC 1.15824</strain>
    </source>
</reference>
<keyword evidence="1" id="KW-0812">Transmembrane</keyword>
<protein>
    <recommendedName>
        <fullName evidence="4">DUF2238 domain-containing protein</fullName>
    </recommendedName>
</protein>
<dbReference type="EMBL" id="JBHSJG010000036">
    <property type="protein sequence ID" value="MFC4988719.1"/>
    <property type="molecule type" value="Genomic_DNA"/>
</dbReference>
<evidence type="ECO:0000313" key="3">
    <source>
        <dbReference type="Proteomes" id="UP001595925"/>
    </source>
</evidence>
<gene>
    <name evidence="2" type="ORF">ACFPFO_13295</name>
</gene>
<accession>A0ABD5QI53</accession>
<dbReference type="RefSeq" id="WP_224827444.1">
    <property type="nucleotide sequence ID" value="NZ_JAIVEF010000001.1"/>
</dbReference>